<reference evidence="2 3" key="1">
    <citation type="journal article" date="2018" name="Nat. Ecol. Evol.">
        <title>Shark genomes provide insights into elasmobranch evolution and the origin of vertebrates.</title>
        <authorList>
            <person name="Hara Y"/>
            <person name="Yamaguchi K"/>
            <person name="Onimaru K"/>
            <person name="Kadota M"/>
            <person name="Koyanagi M"/>
            <person name="Keeley SD"/>
            <person name="Tatsumi K"/>
            <person name="Tanaka K"/>
            <person name="Motone F"/>
            <person name="Kageyama Y"/>
            <person name="Nozu R"/>
            <person name="Adachi N"/>
            <person name="Nishimura O"/>
            <person name="Nakagawa R"/>
            <person name="Tanegashima C"/>
            <person name="Kiyatake I"/>
            <person name="Matsumoto R"/>
            <person name="Murakumo K"/>
            <person name="Nishida K"/>
            <person name="Terakita A"/>
            <person name="Kuratani S"/>
            <person name="Sato K"/>
            <person name="Hyodo S Kuraku.S."/>
        </authorList>
    </citation>
    <scope>NUCLEOTIDE SEQUENCE [LARGE SCALE GENOMIC DNA]</scope>
</reference>
<dbReference type="OrthoDB" id="546632at2759"/>
<dbReference type="AlphaFoldDB" id="A0A401TQK8"/>
<dbReference type="InterPro" id="IPR053159">
    <property type="entry name" value="Hybrid_Histidine_Kinase"/>
</dbReference>
<evidence type="ECO:0000313" key="3">
    <source>
        <dbReference type="Proteomes" id="UP000287033"/>
    </source>
</evidence>
<gene>
    <name evidence="2" type="ORF">chiPu_0028798</name>
</gene>
<protein>
    <recommendedName>
        <fullName evidence="1">Orc1-like AAA ATPase domain-containing protein</fullName>
    </recommendedName>
</protein>
<keyword evidence="3" id="KW-1185">Reference proteome</keyword>
<name>A0A401TQK8_CHIPU</name>
<feature type="non-terminal residue" evidence="2">
    <location>
        <position position="324"/>
    </location>
</feature>
<dbReference type="SUPFAM" id="SSF52540">
    <property type="entry name" value="P-loop containing nucleoside triphosphate hydrolases"/>
    <property type="match status" value="1"/>
</dbReference>
<dbReference type="PANTHER" id="PTHR43642:SF1">
    <property type="entry name" value="HYBRID SIGNAL TRANSDUCTION HISTIDINE KINASE G"/>
    <property type="match status" value="1"/>
</dbReference>
<dbReference type="STRING" id="137246.A0A401TQK8"/>
<proteinExistence type="predicted"/>
<accession>A0A401TQK8</accession>
<dbReference type="Proteomes" id="UP000287033">
    <property type="component" value="Unassembled WGS sequence"/>
</dbReference>
<dbReference type="EMBL" id="BEZZ01140507">
    <property type="protein sequence ID" value="GCC44934.1"/>
    <property type="molecule type" value="Genomic_DNA"/>
</dbReference>
<comment type="caution">
    <text evidence="2">The sequence shown here is derived from an EMBL/GenBank/DDBJ whole genome shotgun (WGS) entry which is preliminary data.</text>
</comment>
<organism evidence="2 3">
    <name type="scientific">Chiloscyllium punctatum</name>
    <name type="common">Brownbanded bambooshark</name>
    <name type="synonym">Hemiscyllium punctatum</name>
    <dbReference type="NCBI Taxonomy" id="137246"/>
    <lineage>
        <taxon>Eukaryota</taxon>
        <taxon>Metazoa</taxon>
        <taxon>Chordata</taxon>
        <taxon>Craniata</taxon>
        <taxon>Vertebrata</taxon>
        <taxon>Chondrichthyes</taxon>
        <taxon>Elasmobranchii</taxon>
        <taxon>Galeomorphii</taxon>
        <taxon>Galeoidea</taxon>
        <taxon>Orectolobiformes</taxon>
        <taxon>Hemiscylliidae</taxon>
        <taxon>Chiloscyllium</taxon>
    </lineage>
</organism>
<feature type="non-terminal residue" evidence="2">
    <location>
        <position position="1"/>
    </location>
</feature>
<evidence type="ECO:0000259" key="1">
    <source>
        <dbReference type="Pfam" id="PF13191"/>
    </source>
</evidence>
<dbReference type="InterPro" id="IPR027417">
    <property type="entry name" value="P-loop_NTPase"/>
</dbReference>
<feature type="domain" description="Orc1-like AAA ATPase" evidence="1">
    <location>
        <begin position="1"/>
        <end position="131"/>
    </location>
</feature>
<dbReference type="InterPro" id="IPR041664">
    <property type="entry name" value="AAA_16"/>
</dbReference>
<dbReference type="Pfam" id="PF13191">
    <property type="entry name" value="AAA_16"/>
    <property type="match status" value="1"/>
</dbReference>
<evidence type="ECO:0000313" key="2">
    <source>
        <dbReference type="EMBL" id="GCC44934.1"/>
    </source>
</evidence>
<sequence length="324" mass="36342">GKFDQYMHDIPYSTFKQALQAPIRALLGKSEAELNEWRSALQEALEPNGRLVVDLVPELGLILGDQPPVVELPPTDSQRRFQLVLGRFLAVFARPEHPFVLFLDDLQWLDIATLELIEYLLVQSDLRFLMLIGAYRDDEVDSEHPLTSKIGAIRRAGGLVEEIRLGPLGNEQVAELVTDALRCQPSCAAPLAEIVHKKTSGNPFFVTQFLQTLADERVLSFDLGALRWNWDLRSLHANTYADSVVKLVVGKLLHLPAKTQRALQLFACLGASAHTEMLSIVLGSPKEQVHLVLAAAVRQELVERRGMQYHFTHDRVREAAYSLI</sequence>
<dbReference type="PANTHER" id="PTHR43642">
    <property type="entry name" value="HYBRID SIGNAL TRANSDUCTION HISTIDINE KINASE G"/>
    <property type="match status" value="1"/>
</dbReference>